<organism evidence="1 2">
    <name type="scientific">Pseudomonas kitaguniensis</name>
    <dbReference type="NCBI Taxonomy" id="2607908"/>
    <lineage>
        <taxon>Bacteria</taxon>
        <taxon>Pseudomonadati</taxon>
        <taxon>Pseudomonadota</taxon>
        <taxon>Gammaproteobacteria</taxon>
        <taxon>Pseudomonadales</taxon>
        <taxon>Pseudomonadaceae</taxon>
        <taxon>Pseudomonas</taxon>
    </lineage>
</organism>
<evidence type="ECO:0000313" key="1">
    <source>
        <dbReference type="EMBL" id="MPR05345.1"/>
    </source>
</evidence>
<dbReference type="Proteomes" id="UP000326112">
    <property type="component" value="Unassembled WGS sequence"/>
</dbReference>
<evidence type="ECO:0008006" key="3">
    <source>
        <dbReference type="Google" id="ProtNLM"/>
    </source>
</evidence>
<protein>
    <recommendedName>
        <fullName evidence="3">Fis family transcriptional regulator</fullName>
    </recommendedName>
</protein>
<proteinExistence type="predicted"/>
<sequence length="118" mass="13247">MKLTKRDNARLERRLVATLTEACETAKGDIPGFIWLTHTVDYAAFANSLRVTWVFDTRANKDQALAGGAGEWMRELTAAALHDTESPPVPLERCVQFDCEEDCSAQHGGDWRARLARR</sequence>
<dbReference type="RefSeq" id="WP_152748093.1">
    <property type="nucleotide sequence ID" value="NZ_VUAZ01000218.1"/>
</dbReference>
<reference evidence="1 2" key="2">
    <citation type="journal article" date="2023" name="Plant Pathol.">
        <title>Dismantling and reorganizing Pseudomonas marginalis sensu#lato.</title>
        <authorList>
            <person name="Sawada H."/>
            <person name="Fujikawa T."/>
            <person name="Satou M."/>
        </authorList>
    </citation>
    <scope>NUCLEOTIDE SEQUENCE [LARGE SCALE GENOMIC DNA]</scope>
    <source>
        <strain evidence="1 2">MAFF 212408</strain>
    </source>
</reference>
<comment type="caution">
    <text evidence="1">The sequence shown here is derived from an EMBL/GenBank/DDBJ whole genome shotgun (WGS) entry which is preliminary data.</text>
</comment>
<dbReference type="EMBL" id="VUAZ01000218">
    <property type="protein sequence ID" value="MPR05345.1"/>
    <property type="molecule type" value="Genomic_DNA"/>
</dbReference>
<evidence type="ECO:0000313" key="2">
    <source>
        <dbReference type="Proteomes" id="UP000326112"/>
    </source>
</evidence>
<keyword evidence="2" id="KW-1185">Reference proteome</keyword>
<name>A0A5N7KTQ6_9PSED</name>
<gene>
    <name evidence="1" type="ORF">F0169_26685</name>
</gene>
<accession>A0A5N7KTQ6</accession>
<reference evidence="1 2" key="1">
    <citation type="journal article" date="2020" name="Int. J. Syst. Evol. Microbiol.">
        <title>Pseudomonas kitaguniensis sp. nov., a pathogen causing bacterial rot of Welsh onion in Japan.</title>
        <authorList>
            <person name="Sawada H."/>
            <person name="Fujikawa T."/>
            <person name="Nishiwaki Y."/>
            <person name="Horita H."/>
        </authorList>
    </citation>
    <scope>NUCLEOTIDE SEQUENCE [LARGE SCALE GENOMIC DNA]</scope>
    <source>
        <strain evidence="1 2">MAFF 212408</strain>
    </source>
</reference>